<organism evidence="3 4">
    <name type="scientific">Parabacteroides hominis</name>
    <dbReference type="NCBI Taxonomy" id="2763057"/>
    <lineage>
        <taxon>Bacteria</taxon>
        <taxon>Pseudomonadati</taxon>
        <taxon>Bacteroidota</taxon>
        <taxon>Bacteroidia</taxon>
        <taxon>Bacteroidales</taxon>
        <taxon>Tannerellaceae</taxon>
        <taxon>Parabacteroides</taxon>
    </lineage>
</organism>
<keyword evidence="3" id="KW-0808">Transferase</keyword>
<feature type="transmembrane region" description="Helical" evidence="1">
    <location>
        <begin position="226"/>
        <end position="247"/>
    </location>
</feature>
<evidence type="ECO:0000259" key="2">
    <source>
        <dbReference type="Pfam" id="PF01757"/>
    </source>
</evidence>
<dbReference type="InterPro" id="IPR002656">
    <property type="entry name" value="Acyl_transf_3_dom"/>
</dbReference>
<keyword evidence="4" id="KW-1185">Reference proteome</keyword>
<dbReference type="RefSeq" id="WP_186930252.1">
    <property type="nucleotide sequence ID" value="NZ_JACOOJ010000021.1"/>
</dbReference>
<keyword evidence="1" id="KW-0812">Transmembrane</keyword>
<feature type="transmembrane region" description="Helical" evidence="1">
    <location>
        <begin position="121"/>
        <end position="141"/>
    </location>
</feature>
<feature type="transmembrane region" description="Helical" evidence="1">
    <location>
        <begin position="38"/>
        <end position="59"/>
    </location>
</feature>
<keyword evidence="1" id="KW-1133">Transmembrane helix</keyword>
<dbReference type="GO" id="GO:0016746">
    <property type="term" value="F:acyltransferase activity"/>
    <property type="evidence" value="ECO:0007669"/>
    <property type="project" value="UniProtKB-KW"/>
</dbReference>
<accession>A0ABR7DQ47</accession>
<feature type="transmembrane region" description="Helical" evidence="1">
    <location>
        <begin position="80"/>
        <end position="101"/>
    </location>
</feature>
<dbReference type="Proteomes" id="UP000651475">
    <property type="component" value="Unassembled WGS sequence"/>
</dbReference>
<feature type="domain" description="Acyltransferase 3" evidence="2">
    <location>
        <begin position="33"/>
        <end position="316"/>
    </location>
</feature>
<dbReference type="EMBL" id="JACOOJ010000021">
    <property type="protein sequence ID" value="MBC5633544.1"/>
    <property type="molecule type" value="Genomic_DNA"/>
</dbReference>
<reference evidence="3 4" key="1">
    <citation type="submission" date="2020-08" db="EMBL/GenBank/DDBJ databases">
        <title>Genome public.</title>
        <authorList>
            <person name="Liu C."/>
            <person name="Sun Q."/>
        </authorList>
    </citation>
    <scope>NUCLEOTIDE SEQUENCE [LARGE SCALE GENOMIC DNA]</scope>
    <source>
        <strain evidence="3 4">NSJ-79</strain>
    </source>
</reference>
<feature type="transmembrane region" description="Helical" evidence="1">
    <location>
        <begin position="148"/>
        <end position="166"/>
    </location>
</feature>
<evidence type="ECO:0000313" key="4">
    <source>
        <dbReference type="Proteomes" id="UP000651475"/>
    </source>
</evidence>
<name>A0ABR7DQ47_9BACT</name>
<sequence length="348" mass="40670">MRDRNLDIYRGGIRIYITCFSHLVWWEGAKVGIFDRGWVSAALFSMAIIFYIAGASFSLTSEKPYWVYIRTRVKKIVIPYWKYALFCFPAVCFFYRNHGGIMPLKDFLSYVLFTPPVEHRIFDHLWFLSPYLLISLFLPMLFNGIRRYKIPFIFYAVCVVLLLSFNQYYSELIQTAIVYMLFTVWGLYYKQNLGWQNIVCVIAAAGYLVYMFGVEKIPFDIQANKFPPNLLFVSYCMVILGLGGSYMKKGIVSLYDKSAIVRRYIDIYSKEGYDIYFVHAFSTLLLGEFKRVLGLNQIIADHLILQLVYVVVGFLLLLNVNVYVLRLYNYVWSLINRAVKVVFPASQL</sequence>
<keyword evidence="1" id="KW-0472">Membrane</keyword>
<comment type="caution">
    <text evidence="3">The sequence shown here is derived from an EMBL/GenBank/DDBJ whole genome shotgun (WGS) entry which is preliminary data.</text>
</comment>
<feature type="transmembrane region" description="Helical" evidence="1">
    <location>
        <begin position="195"/>
        <end position="214"/>
    </location>
</feature>
<feature type="transmembrane region" description="Helical" evidence="1">
    <location>
        <begin position="7"/>
        <end position="26"/>
    </location>
</feature>
<evidence type="ECO:0000256" key="1">
    <source>
        <dbReference type="SAM" id="Phobius"/>
    </source>
</evidence>
<proteinExistence type="predicted"/>
<evidence type="ECO:0000313" key="3">
    <source>
        <dbReference type="EMBL" id="MBC5633544.1"/>
    </source>
</evidence>
<keyword evidence="3" id="KW-0012">Acyltransferase</keyword>
<protein>
    <submittedName>
        <fullName evidence="3">Acyltransferase family protein</fullName>
    </submittedName>
</protein>
<gene>
    <name evidence="3" type="ORF">H8S65_12305</name>
</gene>
<dbReference type="Pfam" id="PF01757">
    <property type="entry name" value="Acyl_transf_3"/>
    <property type="match status" value="1"/>
</dbReference>
<feature type="transmembrane region" description="Helical" evidence="1">
    <location>
        <begin position="303"/>
        <end position="324"/>
    </location>
</feature>